<keyword evidence="1" id="KW-0812">Transmembrane</keyword>
<reference evidence="2 4" key="1">
    <citation type="submission" date="2017-09" db="EMBL/GenBank/DDBJ databases">
        <title>Bacterial and phytoplankton interrelationship in Kongsfjorden, an Arctic fjord.</title>
        <authorList>
            <person name="Sinha R."/>
            <person name="Krishnan K."/>
        </authorList>
    </citation>
    <scope>NUCLEOTIDE SEQUENCE [LARGE SCALE GENOMIC DNA]</scope>
    <source>
        <strain evidence="2 4">58</strain>
    </source>
</reference>
<dbReference type="InterPro" id="IPR016922">
    <property type="entry name" value="UCP029505"/>
</dbReference>
<accession>A0AA91U757</accession>
<evidence type="ECO:0000313" key="2">
    <source>
        <dbReference type="EMBL" id="PCD01392.1"/>
    </source>
</evidence>
<gene>
    <name evidence="2" type="ORF">CO192_00760</name>
    <name evidence="3" type="ORF">EAO82_05420</name>
</gene>
<dbReference type="AlphaFoldDB" id="A0AA91U757"/>
<keyword evidence="5" id="KW-1185">Reference proteome</keyword>
<proteinExistence type="predicted"/>
<dbReference type="PIRSF" id="PIRSF029505">
    <property type="entry name" value="UCP029505"/>
    <property type="match status" value="1"/>
</dbReference>
<feature type="transmembrane region" description="Helical" evidence="1">
    <location>
        <begin position="20"/>
        <end position="40"/>
    </location>
</feature>
<evidence type="ECO:0000256" key="1">
    <source>
        <dbReference type="SAM" id="Phobius"/>
    </source>
</evidence>
<sequence>MSNAVSSSRSSKLSLFWRRWRFHINILLVLIPLGFMPKYFQDVALFRGESGLGEREIGEVQVGPWSLRLAEFRELPPHLEGPAGYMKAFNAALCEECISQVKATYLRVGKPRSLRAAGALFFGTPYRMGASLPLPEDTPTDAQLWITMEGWDGSVHQAPLDLATASPVTLAWLEKTGDTL</sequence>
<organism evidence="2 4">
    <name type="scientific">Halopseudomonas pelagia</name>
    <dbReference type="NCBI Taxonomy" id="553151"/>
    <lineage>
        <taxon>Bacteria</taxon>
        <taxon>Pseudomonadati</taxon>
        <taxon>Pseudomonadota</taxon>
        <taxon>Gammaproteobacteria</taxon>
        <taxon>Pseudomonadales</taxon>
        <taxon>Pseudomonadaceae</taxon>
        <taxon>Halopseudomonas</taxon>
    </lineage>
</organism>
<keyword evidence="1" id="KW-1133">Transmembrane helix</keyword>
<evidence type="ECO:0000313" key="3">
    <source>
        <dbReference type="EMBL" id="QFY55842.1"/>
    </source>
</evidence>
<dbReference type="Proteomes" id="UP000344571">
    <property type="component" value="Chromosome"/>
</dbReference>
<name>A0AA91U757_9GAMM</name>
<dbReference type="EMBL" id="NWMT01000017">
    <property type="protein sequence ID" value="PCD01392.1"/>
    <property type="molecule type" value="Genomic_DNA"/>
</dbReference>
<dbReference type="RefSeq" id="WP_096344722.1">
    <property type="nucleotide sequence ID" value="NZ_CP033116.1"/>
</dbReference>
<keyword evidence="1" id="KW-0472">Membrane</keyword>
<protein>
    <submittedName>
        <fullName evidence="2">Thiamine pyrophosphate-binding protein</fullName>
    </submittedName>
</protein>
<dbReference type="Proteomes" id="UP000243750">
    <property type="component" value="Unassembled WGS sequence"/>
</dbReference>
<reference evidence="3 5" key="2">
    <citation type="submission" date="2018-10" db="EMBL/GenBank/DDBJ databases">
        <title>Complete genome sequence of Pseudomonas pelagia strain Kongs-67.</title>
        <authorList>
            <person name="Sinha R.K."/>
            <person name="Krishnan K."/>
        </authorList>
    </citation>
    <scope>NUCLEOTIDE SEQUENCE [LARGE SCALE GENOMIC DNA]</scope>
    <source>
        <strain evidence="3 5">Kongs-67</strain>
    </source>
</reference>
<evidence type="ECO:0000313" key="5">
    <source>
        <dbReference type="Proteomes" id="UP000344571"/>
    </source>
</evidence>
<evidence type="ECO:0000313" key="4">
    <source>
        <dbReference type="Proteomes" id="UP000243750"/>
    </source>
</evidence>
<dbReference type="EMBL" id="CP033116">
    <property type="protein sequence ID" value="QFY55842.1"/>
    <property type="molecule type" value="Genomic_DNA"/>
</dbReference>